<reference evidence="1 2" key="1">
    <citation type="submission" date="2023-12" db="EMBL/GenBank/DDBJ databases">
        <title>Description of Novel Strain Fulvimarina sp. 2208YS6-2-32 isolated from Uroteuthis (Photololigo) edulis.</title>
        <authorList>
            <person name="Park J.-S."/>
        </authorList>
    </citation>
    <scope>NUCLEOTIDE SEQUENCE [LARGE SCALE GENOMIC DNA]</scope>
    <source>
        <strain evidence="1 2">2208YS6-2-32</strain>
    </source>
</reference>
<dbReference type="EMBL" id="JAXLPB010000009">
    <property type="protein sequence ID" value="MDY8111029.1"/>
    <property type="molecule type" value="Genomic_DNA"/>
</dbReference>
<accession>A0ABU5I6L9</accession>
<dbReference type="RefSeq" id="WP_322189110.1">
    <property type="nucleotide sequence ID" value="NZ_JAXLPB010000009.1"/>
</dbReference>
<gene>
    <name evidence="1" type="ORF">U0C82_18020</name>
</gene>
<comment type="caution">
    <text evidence="1">The sequence shown here is derived from an EMBL/GenBank/DDBJ whole genome shotgun (WGS) entry which is preliminary data.</text>
</comment>
<protein>
    <submittedName>
        <fullName evidence="1">Uncharacterized protein</fullName>
    </submittedName>
</protein>
<organism evidence="1 2">
    <name type="scientific">Fulvimarina uroteuthidis</name>
    <dbReference type="NCBI Taxonomy" id="3098149"/>
    <lineage>
        <taxon>Bacteria</taxon>
        <taxon>Pseudomonadati</taxon>
        <taxon>Pseudomonadota</taxon>
        <taxon>Alphaproteobacteria</taxon>
        <taxon>Hyphomicrobiales</taxon>
        <taxon>Aurantimonadaceae</taxon>
        <taxon>Fulvimarina</taxon>
    </lineage>
</organism>
<proteinExistence type="predicted"/>
<keyword evidence="2" id="KW-1185">Reference proteome</keyword>
<sequence>MVAIHGLETASRLLRPTVDSNASTVGPNSASVPSIADIALAPERSHAGPGSGASSAIFNAVVDMAEKVDAAMGEVVSYIDRDHAQVESVMSNLMAAMGYQIDYREAIANDKAAGERLKEQALADPERTYRMLEKIKADRPGISLDEAMAFLMVDLGKLIERNAQAKL</sequence>
<evidence type="ECO:0000313" key="2">
    <source>
        <dbReference type="Proteomes" id="UP001294412"/>
    </source>
</evidence>
<evidence type="ECO:0000313" key="1">
    <source>
        <dbReference type="EMBL" id="MDY8111029.1"/>
    </source>
</evidence>
<dbReference type="Proteomes" id="UP001294412">
    <property type="component" value="Unassembled WGS sequence"/>
</dbReference>
<name>A0ABU5I6L9_9HYPH</name>